<gene>
    <name evidence="8" type="ORF">DRJ26_04155</name>
</gene>
<keyword evidence="2" id="KW-0028">Amino-acid biosynthesis</keyword>
<dbReference type="SUPFAM" id="SSF51735">
    <property type="entry name" value="NAD(P)-binding Rossmann-fold domains"/>
    <property type="match status" value="1"/>
</dbReference>
<dbReference type="EMBL" id="QMRA01000094">
    <property type="protein sequence ID" value="RLE52866.1"/>
    <property type="molecule type" value="Genomic_DNA"/>
</dbReference>
<dbReference type="InterPro" id="IPR036291">
    <property type="entry name" value="NAD(P)-bd_dom_sf"/>
</dbReference>
<dbReference type="Pfam" id="PF00389">
    <property type="entry name" value="2-Hacid_dh"/>
    <property type="match status" value="1"/>
</dbReference>
<evidence type="ECO:0000256" key="1">
    <source>
        <dbReference type="ARBA" id="ARBA00005854"/>
    </source>
</evidence>
<dbReference type="PROSITE" id="PS00670">
    <property type="entry name" value="D_2_HYDROXYACID_DH_2"/>
    <property type="match status" value="1"/>
</dbReference>
<dbReference type="InterPro" id="IPR006140">
    <property type="entry name" value="D-isomer_DH_NAD-bd"/>
</dbReference>
<dbReference type="PANTHER" id="PTHR42789">
    <property type="entry name" value="D-ISOMER SPECIFIC 2-HYDROXYACID DEHYDROGENASE FAMILY PROTEIN (AFU_ORTHOLOGUE AFUA_6G10090)"/>
    <property type="match status" value="1"/>
</dbReference>
<protein>
    <submittedName>
        <fullName evidence="8">D-glycerate dehydrogenase</fullName>
    </submittedName>
</protein>
<dbReference type="InterPro" id="IPR029752">
    <property type="entry name" value="D-isomer_DH_CS1"/>
</dbReference>
<evidence type="ECO:0000256" key="5">
    <source>
        <dbReference type="RuleBase" id="RU003719"/>
    </source>
</evidence>
<keyword evidence="3 5" id="KW-0560">Oxidoreductase</keyword>
<evidence type="ECO:0000259" key="6">
    <source>
        <dbReference type="Pfam" id="PF00389"/>
    </source>
</evidence>
<dbReference type="AlphaFoldDB" id="A0A497F079"/>
<dbReference type="GO" id="GO:0016616">
    <property type="term" value="F:oxidoreductase activity, acting on the CH-OH group of donors, NAD or NADP as acceptor"/>
    <property type="evidence" value="ECO:0007669"/>
    <property type="project" value="InterPro"/>
</dbReference>
<dbReference type="Gene3D" id="3.40.50.720">
    <property type="entry name" value="NAD(P)-binding Rossmann-like Domain"/>
    <property type="match status" value="2"/>
</dbReference>
<evidence type="ECO:0000313" key="8">
    <source>
        <dbReference type="EMBL" id="RLE52866.1"/>
    </source>
</evidence>
<organism evidence="8 9">
    <name type="scientific">Thermoproteota archaeon</name>
    <dbReference type="NCBI Taxonomy" id="2056631"/>
    <lineage>
        <taxon>Archaea</taxon>
        <taxon>Thermoproteota</taxon>
    </lineage>
</organism>
<feature type="domain" description="D-isomer specific 2-hydroxyacid dehydrogenase catalytic" evidence="6">
    <location>
        <begin position="6"/>
        <end position="323"/>
    </location>
</feature>
<dbReference type="SUPFAM" id="SSF52283">
    <property type="entry name" value="Formate/glycerate dehydrogenase catalytic domain-like"/>
    <property type="match status" value="1"/>
</dbReference>
<comment type="similarity">
    <text evidence="1 5">Belongs to the D-isomer specific 2-hydroxyacid dehydrogenase family.</text>
</comment>
<dbReference type="InterPro" id="IPR050857">
    <property type="entry name" value="D-2-hydroxyacid_DH"/>
</dbReference>
<evidence type="ECO:0000259" key="7">
    <source>
        <dbReference type="Pfam" id="PF02826"/>
    </source>
</evidence>
<dbReference type="PROSITE" id="PS00065">
    <property type="entry name" value="D_2_HYDROXYACID_DH_1"/>
    <property type="match status" value="1"/>
</dbReference>
<proteinExistence type="inferred from homology"/>
<evidence type="ECO:0000256" key="4">
    <source>
        <dbReference type="ARBA" id="ARBA00023027"/>
    </source>
</evidence>
<dbReference type="InterPro" id="IPR029753">
    <property type="entry name" value="D-isomer_DH_CS"/>
</dbReference>
<evidence type="ECO:0000256" key="2">
    <source>
        <dbReference type="ARBA" id="ARBA00022605"/>
    </source>
</evidence>
<evidence type="ECO:0000313" key="9">
    <source>
        <dbReference type="Proteomes" id="UP000269499"/>
    </source>
</evidence>
<dbReference type="Pfam" id="PF02826">
    <property type="entry name" value="2-Hacid_dh_C"/>
    <property type="match status" value="1"/>
</dbReference>
<sequence>MKPKIFITRKLPGEVISKIAEYYEVEVWKDYQPPPRRVLSEKIKTIDALGSLLTDKIDKALLDEAPNIRIIAQYAVGYDNIDVEECTKRGIYVTNTPGVLTEAVADLTWALILAVARRIVEADRFVRSGAWEETRTGWHPTMMLGVDVHGKVLGVVGLGRIGSAVARRAKCFNMKILYYDVERKLELEKELGAEYVDLDYLLSNSDFVTLHVPLTKATHHLIGERELKIMKPTAYLINTSRGAVVDERALIKALEKGWIAGAALDVFEVEPTPKDNPLLKFYNVIVAPHIGSASRETRERMAMMVAENLIAFAKGEIPPNLVNFEVTKIRPPGFD</sequence>
<feature type="domain" description="D-isomer specific 2-hydroxyacid dehydrogenase NAD-binding" evidence="7">
    <location>
        <begin position="110"/>
        <end position="291"/>
    </location>
</feature>
<accession>A0A497F079</accession>
<dbReference type="Proteomes" id="UP000269499">
    <property type="component" value="Unassembled WGS sequence"/>
</dbReference>
<dbReference type="GO" id="GO:0008652">
    <property type="term" value="P:amino acid biosynthetic process"/>
    <property type="evidence" value="ECO:0007669"/>
    <property type="project" value="UniProtKB-KW"/>
</dbReference>
<dbReference type="NCBIfam" id="NF009714">
    <property type="entry name" value="PRK13243.1"/>
    <property type="match status" value="1"/>
</dbReference>
<name>A0A497F079_9CREN</name>
<evidence type="ECO:0000256" key="3">
    <source>
        <dbReference type="ARBA" id="ARBA00023002"/>
    </source>
</evidence>
<dbReference type="GO" id="GO:0051287">
    <property type="term" value="F:NAD binding"/>
    <property type="evidence" value="ECO:0007669"/>
    <property type="project" value="InterPro"/>
</dbReference>
<comment type="caution">
    <text evidence="8">The sequence shown here is derived from an EMBL/GenBank/DDBJ whole genome shotgun (WGS) entry which is preliminary data.</text>
</comment>
<keyword evidence="4" id="KW-0520">NAD</keyword>
<dbReference type="InterPro" id="IPR006139">
    <property type="entry name" value="D-isomer_2_OHA_DH_cat_dom"/>
</dbReference>
<reference evidence="8 9" key="1">
    <citation type="submission" date="2018-06" db="EMBL/GenBank/DDBJ databases">
        <title>Extensive metabolic versatility and redundancy in microbially diverse, dynamic hydrothermal sediments.</title>
        <authorList>
            <person name="Dombrowski N."/>
            <person name="Teske A."/>
            <person name="Baker B.J."/>
        </authorList>
    </citation>
    <scope>NUCLEOTIDE SEQUENCE [LARGE SCALE GENOMIC DNA]</scope>
    <source>
        <strain evidence="8">B20_G2</strain>
    </source>
</reference>
<dbReference type="PROSITE" id="PS00671">
    <property type="entry name" value="D_2_HYDROXYACID_DH_3"/>
    <property type="match status" value="1"/>
</dbReference>
<dbReference type="PANTHER" id="PTHR42789:SF1">
    <property type="entry name" value="D-ISOMER SPECIFIC 2-HYDROXYACID DEHYDROGENASE FAMILY PROTEIN (AFU_ORTHOLOGUE AFUA_6G10090)"/>
    <property type="match status" value="1"/>
</dbReference>
<dbReference type="FunFam" id="3.40.50.720:FF:000462">
    <property type="entry name" value="Glyoxylate reductase (NADP+)"/>
    <property type="match status" value="1"/>
</dbReference>
<dbReference type="CDD" id="cd05301">
    <property type="entry name" value="GDH"/>
    <property type="match status" value="1"/>
</dbReference>